<protein>
    <recommendedName>
        <fullName evidence="4">ABC transporter permease</fullName>
    </recommendedName>
</protein>
<keyword evidence="1" id="KW-0812">Transmembrane</keyword>
<feature type="transmembrane region" description="Helical" evidence="1">
    <location>
        <begin position="187"/>
        <end position="206"/>
    </location>
</feature>
<keyword evidence="1" id="KW-1133">Transmembrane helix</keyword>
<gene>
    <name evidence="2" type="ORF">bsdE14_23410</name>
</gene>
<keyword evidence="1" id="KW-0472">Membrane</keyword>
<dbReference type="EMBL" id="BRXR01000001">
    <property type="protein sequence ID" value="GLC30931.1"/>
    <property type="molecule type" value="Genomic_DNA"/>
</dbReference>
<comment type="caution">
    <text evidence="2">The sequence shown here is derived from an EMBL/GenBank/DDBJ whole genome shotgun (WGS) entry which is preliminary data.</text>
</comment>
<feature type="transmembrane region" description="Helical" evidence="1">
    <location>
        <begin position="31"/>
        <end position="56"/>
    </location>
</feature>
<feature type="transmembrane region" description="Helical" evidence="1">
    <location>
        <begin position="520"/>
        <end position="542"/>
    </location>
</feature>
<dbReference type="InterPro" id="IPR031599">
    <property type="entry name" value="ABC_tran_2"/>
</dbReference>
<dbReference type="Pfam" id="PF16949">
    <property type="entry name" value="ABC_tran_2"/>
    <property type="match status" value="1"/>
</dbReference>
<accession>A0ABQ5N715</accession>
<dbReference type="Proteomes" id="UP001208567">
    <property type="component" value="Unassembled WGS sequence"/>
</dbReference>
<evidence type="ECO:0008006" key="4">
    <source>
        <dbReference type="Google" id="ProtNLM"/>
    </source>
</evidence>
<name>A0ABQ5N715_9CLOT</name>
<proteinExistence type="predicted"/>
<feature type="transmembrane region" description="Helical" evidence="1">
    <location>
        <begin position="372"/>
        <end position="398"/>
    </location>
</feature>
<evidence type="ECO:0000313" key="2">
    <source>
        <dbReference type="EMBL" id="GLC30931.1"/>
    </source>
</evidence>
<feature type="transmembrane region" description="Helical" evidence="1">
    <location>
        <begin position="419"/>
        <end position="444"/>
    </location>
</feature>
<feature type="transmembrane region" description="Helical" evidence="1">
    <location>
        <begin position="493"/>
        <end position="514"/>
    </location>
</feature>
<evidence type="ECO:0000256" key="1">
    <source>
        <dbReference type="SAM" id="Phobius"/>
    </source>
</evidence>
<feature type="transmembrane region" description="Helical" evidence="1">
    <location>
        <begin position="450"/>
        <end position="473"/>
    </location>
</feature>
<feature type="transmembrane region" description="Helical" evidence="1">
    <location>
        <begin position="330"/>
        <end position="352"/>
    </location>
</feature>
<evidence type="ECO:0000313" key="3">
    <source>
        <dbReference type="Proteomes" id="UP001208567"/>
    </source>
</evidence>
<feature type="transmembrane region" description="Helical" evidence="1">
    <location>
        <begin position="146"/>
        <end position="175"/>
    </location>
</feature>
<keyword evidence="3" id="KW-1185">Reference proteome</keyword>
<reference evidence="2 3" key="1">
    <citation type="journal article" date="2024" name="Int. J. Syst. Evol. Microbiol.">
        <title>Clostridium omnivorum sp. nov., isolated from anoxic soil under the treatment of reductive soil disinfestation.</title>
        <authorList>
            <person name="Ueki A."/>
            <person name="Tonouchi A."/>
            <person name="Kaku N."/>
            <person name="Honma S."/>
            <person name="Ueki K."/>
        </authorList>
    </citation>
    <scope>NUCLEOTIDE SEQUENCE [LARGE SCALE GENOMIC DNA]</scope>
    <source>
        <strain evidence="2 3">E14</strain>
    </source>
</reference>
<dbReference type="RefSeq" id="WP_264850206.1">
    <property type="nucleotide sequence ID" value="NZ_BRXR01000001.1"/>
</dbReference>
<feature type="transmembrane region" description="Helical" evidence="1">
    <location>
        <begin position="68"/>
        <end position="95"/>
    </location>
</feature>
<organism evidence="2 3">
    <name type="scientific">Clostridium omnivorum</name>
    <dbReference type="NCBI Taxonomy" id="1604902"/>
    <lineage>
        <taxon>Bacteria</taxon>
        <taxon>Bacillati</taxon>
        <taxon>Bacillota</taxon>
        <taxon>Clostridia</taxon>
        <taxon>Eubacteriales</taxon>
        <taxon>Clostridiaceae</taxon>
        <taxon>Clostridium</taxon>
    </lineage>
</organism>
<feature type="transmembrane region" description="Helical" evidence="1">
    <location>
        <begin position="257"/>
        <end position="283"/>
    </location>
</feature>
<sequence>MSKFITLVRVLFKNNGSSMVQDGKKKLPKTIAMIVLLIVSFLPLVGMFVAGSAGAYDLLAKVNQQGVILSFGISAACVLILVFGIFYVMSTFYFSMDIEKLLPLPLKPSTIMGAKFTVVMIYEYLTELILVLPILITYGVKSSAGIVYYIYGIIIFLTIPIIPLVIAAFINMIIMRFTNIGKNKDRFRTIAGIFGLLFAVGFNVIIQKVSSQANDPEKMANMLMQGNNSLVNGTTKFFPSTKPALNSLLYSGDLRGLVNLLLFLLISFALLAILLILGEALYLKSVIGISETMSKRKKLSAKEFEEGTTQKSAVWSYTVKELRSLFRTPAYFMNCVIMNLLWPIFLFIPVLAQPDILKDLSKLKLFMKDSSNMGMIIGIAFGFMMFISLANPTAATAISREGENMFINKYLPINYSKQILAKVLSAVILNSIGILVMIIVAIAIVQPPVYLILMVMILGIVVTFFTAFVGILIDINFPKLQWENEQKAVKQNVNVVIMMFGGMIIGGLTVFAVIALGFKLWAAFGVLFAVYGVATLILYLVATTVGAEVYEKIVA</sequence>
<feature type="transmembrane region" description="Helical" evidence="1">
    <location>
        <begin position="116"/>
        <end position="140"/>
    </location>
</feature>